<dbReference type="GO" id="GO:0046872">
    <property type="term" value="F:metal ion binding"/>
    <property type="evidence" value="ECO:0007669"/>
    <property type="project" value="UniProtKB-KW"/>
</dbReference>
<dbReference type="PANTHER" id="PTHR43030">
    <property type="entry name" value="PHOSPHOENOLPYRUVATE SYNTHASE"/>
    <property type="match status" value="1"/>
</dbReference>
<evidence type="ECO:0000256" key="9">
    <source>
        <dbReference type="ARBA" id="ARBA00022741"/>
    </source>
</evidence>
<dbReference type="AlphaFoldDB" id="A0A6H1TUG6"/>
<dbReference type="InterPro" id="IPR008279">
    <property type="entry name" value="PEP-util_enz_mobile_dom"/>
</dbReference>
<evidence type="ECO:0000256" key="8">
    <source>
        <dbReference type="ARBA" id="ARBA00022723"/>
    </source>
</evidence>
<feature type="domain" description="PEP-utilising enzyme C-terminal" evidence="18">
    <location>
        <begin position="516"/>
        <end position="813"/>
    </location>
</feature>
<dbReference type="InterPro" id="IPR023151">
    <property type="entry name" value="PEP_util_CS"/>
</dbReference>
<dbReference type="Pfam" id="PF01326">
    <property type="entry name" value="PPDK_N"/>
    <property type="match status" value="1"/>
</dbReference>
<evidence type="ECO:0000313" key="20">
    <source>
        <dbReference type="Proteomes" id="UP000500857"/>
    </source>
</evidence>
<proteinExistence type="inferred from homology"/>
<comment type="cofactor">
    <cofactor evidence="1">
        <name>Mg(2+)</name>
        <dbReference type="ChEBI" id="CHEBI:18420"/>
    </cofactor>
</comment>
<comment type="similarity">
    <text evidence="4">Belongs to the PEP-utilizing enzyme family.</text>
</comment>
<dbReference type="KEGG" id="oxy:HCG48_06310"/>
<dbReference type="SUPFAM" id="SSF51621">
    <property type="entry name" value="Phosphoenolpyruvate/pyruvate domain"/>
    <property type="match status" value="1"/>
</dbReference>
<evidence type="ECO:0000256" key="7">
    <source>
        <dbReference type="ARBA" id="ARBA00022679"/>
    </source>
</evidence>
<dbReference type="GO" id="GO:0008986">
    <property type="term" value="F:pyruvate, water dikinase activity"/>
    <property type="evidence" value="ECO:0007669"/>
    <property type="project" value="UniProtKB-EC"/>
</dbReference>
<dbReference type="Proteomes" id="UP000500857">
    <property type="component" value="Chromosome"/>
</dbReference>
<dbReference type="InterPro" id="IPR015813">
    <property type="entry name" value="Pyrv/PenolPyrv_kinase-like_dom"/>
</dbReference>
<dbReference type="InterPro" id="IPR000121">
    <property type="entry name" value="PEP_util_C"/>
</dbReference>
<dbReference type="SUPFAM" id="SSF52009">
    <property type="entry name" value="Phosphohistidine domain"/>
    <property type="match status" value="1"/>
</dbReference>
<dbReference type="InterPro" id="IPR036637">
    <property type="entry name" value="Phosphohistidine_dom_sf"/>
</dbReference>
<evidence type="ECO:0000256" key="3">
    <source>
        <dbReference type="ARBA" id="ARBA00004742"/>
    </source>
</evidence>
<evidence type="ECO:0000256" key="4">
    <source>
        <dbReference type="ARBA" id="ARBA00007837"/>
    </source>
</evidence>
<keyword evidence="20" id="KW-1185">Reference proteome</keyword>
<evidence type="ECO:0000256" key="10">
    <source>
        <dbReference type="ARBA" id="ARBA00022777"/>
    </source>
</evidence>
<dbReference type="Pfam" id="PF02896">
    <property type="entry name" value="PEP-utilizers_C"/>
    <property type="match status" value="1"/>
</dbReference>
<dbReference type="Gene3D" id="3.30.1490.20">
    <property type="entry name" value="ATP-grasp fold, A domain"/>
    <property type="match status" value="1"/>
</dbReference>
<dbReference type="Pfam" id="PF00391">
    <property type="entry name" value="PEP-utilizers"/>
    <property type="match status" value="1"/>
</dbReference>
<dbReference type="GO" id="GO:0005524">
    <property type="term" value="F:ATP binding"/>
    <property type="evidence" value="ECO:0007669"/>
    <property type="project" value="UniProtKB-KW"/>
</dbReference>
<dbReference type="RefSeq" id="WP_168568387.1">
    <property type="nucleotide sequence ID" value="NZ_CP051167.1"/>
</dbReference>
<evidence type="ECO:0000259" key="17">
    <source>
        <dbReference type="Pfam" id="PF01326"/>
    </source>
</evidence>
<evidence type="ECO:0000256" key="12">
    <source>
        <dbReference type="ARBA" id="ARBA00022842"/>
    </source>
</evidence>
<name>A0A6H1TUG6_9CYAN</name>
<sequence length="830" mass="90520">MMFGSDTIDNPLYTLECIEPAQRQIVGETAYALGHLARQGLPVLPGLVISARSLREFLEAYDWVEPLFAELLNSSLHLNLEDPRQLQAIARHIRGELLAAEIPATWLDRLVEEIASLGSPTVKLSPSLHVHGDSDHGALALKASSLLDSYYSPVQPEAIARGILQTWAELFRARNLFYWQRAGIGLQSLDLAILVQSADNAIASGAIAASPQQWQIESTWGLGIALGRDDVFGDRDLVDPETAQIRDRQPGRHRIAYELEPQTPGAECNGQGKIEIVEIERPLTDGERDRSVLDPTQLQGAIRLSQQLREQLGDCFLAQWLLYPARENGSSRFYLSQAYRADASQLPEAPIAAQPSPTPADNGAANEPTQSWQGIGAASGRAIAPAYLWDGDRATHDSIPPGHILVTEAIAPENCAAVSQAAAIVTERGGIASHAAIVARELGIPAVVGVPNITRAITSGESLLVDGGSGVVSRQPHPSPDPTDDPPPNLSNSRLESLVYASDRGLSVFEELVPNSTKMLVNLGYGRRVEQLARLPVDGVGLVRSELLACELSQMPSWELSRDRAVGIETFDKIANYLTQLAELFYPRPIFYRSLDLRSRQSAPKPVPASSLSPPYLDNGAATQGESETLGVHGAFSYLIDPALFDLELETLAHLRQQGQRNIHLMLPFVRSVEEFVFCRRRVKRAGLDDGNDFQLWIMAEVPSSIFLVPEYVRAGVQGISIGTNDLTQLLLAADREHPQMAAAFDARHKAVKRAIYQLVSQAKQAGIPCSICGLAPARHPEIVDELVRWGIDSISVEPDAIESTYRAIARAERRLAIDAARQQVSPPQI</sequence>
<dbReference type="Gene3D" id="3.50.30.10">
    <property type="entry name" value="Phosphohistidine domain"/>
    <property type="match status" value="1"/>
</dbReference>
<organism evidence="19 20">
    <name type="scientific">Oxynema aestuarii AP17</name>
    <dbReference type="NCBI Taxonomy" id="2064643"/>
    <lineage>
        <taxon>Bacteria</taxon>
        <taxon>Bacillati</taxon>
        <taxon>Cyanobacteriota</taxon>
        <taxon>Cyanophyceae</taxon>
        <taxon>Oscillatoriophycideae</taxon>
        <taxon>Oscillatoriales</taxon>
        <taxon>Oscillatoriaceae</taxon>
        <taxon>Oxynema</taxon>
        <taxon>Oxynema aestuarii</taxon>
    </lineage>
</organism>
<dbReference type="InterPro" id="IPR040442">
    <property type="entry name" value="Pyrv_kinase-like_dom_sf"/>
</dbReference>
<dbReference type="UniPathway" id="UPA00138"/>
<comment type="function">
    <text evidence="2">Catalyzes the phosphorylation of pyruvate to phosphoenolpyruvate.</text>
</comment>
<feature type="domain" description="PEP-utilising enzyme mobile" evidence="16">
    <location>
        <begin position="399"/>
        <end position="470"/>
    </location>
</feature>
<comment type="catalytic activity">
    <reaction evidence="14">
        <text>pyruvate + ATP + H2O = phosphoenolpyruvate + AMP + phosphate + 2 H(+)</text>
        <dbReference type="Rhea" id="RHEA:11364"/>
        <dbReference type="ChEBI" id="CHEBI:15361"/>
        <dbReference type="ChEBI" id="CHEBI:15377"/>
        <dbReference type="ChEBI" id="CHEBI:15378"/>
        <dbReference type="ChEBI" id="CHEBI:30616"/>
        <dbReference type="ChEBI" id="CHEBI:43474"/>
        <dbReference type="ChEBI" id="CHEBI:58702"/>
        <dbReference type="ChEBI" id="CHEBI:456215"/>
        <dbReference type="EC" id="2.7.9.2"/>
    </reaction>
</comment>
<dbReference type="GO" id="GO:0006094">
    <property type="term" value="P:gluconeogenesis"/>
    <property type="evidence" value="ECO:0007669"/>
    <property type="project" value="UniProtKB-UniPathway"/>
</dbReference>
<feature type="domain" description="Pyruvate phosphate dikinase AMP/ATP-binding" evidence="17">
    <location>
        <begin position="25"/>
        <end position="263"/>
    </location>
</feature>
<evidence type="ECO:0000256" key="14">
    <source>
        <dbReference type="ARBA" id="ARBA00047700"/>
    </source>
</evidence>
<evidence type="ECO:0000256" key="1">
    <source>
        <dbReference type="ARBA" id="ARBA00001946"/>
    </source>
</evidence>
<dbReference type="SUPFAM" id="SSF56059">
    <property type="entry name" value="Glutathione synthetase ATP-binding domain-like"/>
    <property type="match status" value="1"/>
</dbReference>
<keyword evidence="10" id="KW-0418">Kinase</keyword>
<evidence type="ECO:0000256" key="6">
    <source>
        <dbReference type="ARBA" id="ARBA00021623"/>
    </source>
</evidence>
<evidence type="ECO:0000259" key="18">
    <source>
        <dbReference type="Pfam" id="PF02896"/>
    </source>
</evidence>
<comment type="pathway">
    <text evidence="3">Carbohydrate biosynthesis; gluconeogenesis.</text>
</comment>
<protein>
    <recommendedName>
        <fullName evidence="6">Phosphoenolpyruvate synthase</fullName>
        <ecNumber evidence="5">2.7.9.2</ecNumber>
    </recommendedName>
    <alternativeName>
        <fullName evidence="13">Pyruvate, water dikinase</fullName>
    </alternativeName>
</protein>
<feature type="region of interest" description="Disordered" evidence="15">
    <location>
        <begin position="350"/>
        <end position="372"/>
    </location>
</feature>
<dbReference type="InterPro" id="IPR006319">
    <property type="entry name" value="PEP_synth"/>
</dbReference>
<keyword evidence="12" id="KW-0460">Magnesium</keyword>
<feature type="region of interest" description="Disordered" evidence="15">
    <location>
        <begin position="467"/>
        <end position="492"/>
    </location>
</feature>
<dbReference type="EC" id="2.7.9.2" evidence="5"/>
<evidence type="ECO:0000256" key="13">
    <source>
        <dbReference type="ARBA" id="ARBA00033470"/>
    </source>
</evidence>
<evidence type="ECO:0000259" key="16">
    <source>
        <dbReference type="Pfam" id="PF00391"/>
    </source>
</evidence>
<gene>
    <name evidence="19" type="ORF">HCG48_06310</name>
</gene>
<dbReference type="PROSITE" id="PS00742">
    <property type="entry name" value="PEP_ENZYMES_2"/>
    <property type="match status" value="1"/>
</dbReference>
<evidence type="ECO:0000256" key="15">
    <source>
        <dbReference type="SAM" id="MobiDB-lite"/>
    </source>
</evidence>
<dbReference type="PANTHER" id="PTHR43030:SF1">
    <property type="entry name" value="PHOSPHOENOLPYRUVATE SYNTHASE"/>
    <property type="match status" value="1"/>
</dbReference>
<dbReference type="Gene3D" id="3.20.20.60">
    <property type="entry name" value="Phosphoenolpyruvate-binding domains"/>
    <property type="match status" value="1"/>
</dbReference>
<keyword evidence="7" id="KW-0808">Transferase</keyword>
<accession>A0A6H1TUG6</accession>
<evidence type="ECO:0000256" key="2">
    <source>
        <dbReference type="ARBA" id="ARBA00002988"/>
    </source>
</evidence>
<keyword evidence="8" id="KW-0479">Metal-binding</keyword>
<dbReference type="InterPro" id="IPR002192">
    <property type="entry name" value="PPDK_AMP/ATP-bd"/>
</dbReference>
<dbReference type="InterPro" id="IPR013815">
    <property type="entry name" value="ATP_grasp_subdomain_1"/>
</dbReference>
<dbReference type="EMBL" id="CP051167">
    <property type="protein sequence ID" value="QIZ70232.1"/>
    <property type="molecule type" value="Genomic_DNA"/>
</dbReference>
<evidence type="ECO:0000313" key="19">
    <source>
        <dbReference type="EMBL" id="QIZ70232.1"/>
    </source>
</evidence>
<evidence type="ECO:0000256" key="5">
    <source>
        <dbReference type="ARBA" id="ARBA00011996"/>
    </source>
</evidence>
<keyword evidence="11" id="KW-0067">ATP-binding</keyword>
<evidence type="ECO:0000256" key="11">
    <source>
        <dbReference type="ARBA" id="ARBA00022840"/>
    </source>
</evidence>
<keyword evidence="9" id="KW-0547">Nucleotide-binding</keyword>
<reference evidence="19 20" key="1">
    <citation type="submission" date="2020-04" db="EMBL/GenBank/DDBJ databases">
        <authorList>
            <person name="Basu S."/>
            <person name="Maruthanayagam V."/>
            <person name="Chakraborty S."/>
            <person name="Pramanik A."/>
            <person name="Mukherjee J."/>
            <person name="Brink B."/>
        </authorList>
    </citation>
    <scope>NUCLEOTIDE SEQUENCE [LARGE SCALE GENOMIC DNA]</scope>
    <source>
        <strain evidence="19 20">AP17</strain>
    </source>
</reference>
<feature type="compositionally biased region" description="Pro residues" evidence="15">
    <location>
        <begin position="477"/>
        <end position="489"/>
    </location>
</feature>